<accession>A0A381Q0G6</accession>
<dbReference type="GO" id="GO:0006508">
    <property type="term" value="P:proteolysis"/>
    <property type="evidence" value="ECO:0007669"/>
    <property type="project" value="UniProtKB-KW"/>
</dbReference>
<dbReference type="PANTHER" id="PTHR11963">
    <property type="entry name" value="LEUCINE AMINOPEPTIDASE-RELATED"/>
    <property type="match status" value="1"/>
</dbReference>
<dbReference type="SUPFAM" id="SSF53187">
    <property type="entry name" value="Zn-dependent exopeptidases"/>
    <property type="match status" value="1"/>
</dbReference>
<dbReference type="PRINTS" id="PR00481">
    <property type="entry name" value="LAMNOPPTDASE"/>
</dbReference>
<dbReference type="Gene3D" id="3.40.630.10">
    <property type="entry name" value="Zn peptidases"/>
    <property type="match status" value="1"/>
</dbReference>
<name>A0A381Q0G6_9ZZZZ</name>
<evidence type="ECO:0000259" key="7">
    <source>
        <dbReference type="PROSITE" id="PS00631"/>
    </source>
</evidence>
<dbReference type="SUPFAM" id="SSF52949">
    <property type="entry name" value="Macro domain-like"/>
    <property type="match status" value="1"/>
</dbReference>
<feature type="domain" description="Cytosol aminopeptidase" evidence="7">
    <location>
        <begin position="355"/>
        <end position="362"/>
    </location>
</feature>
<dbReference type="InterPro" id="IPR043472">
    <property type="entry name" value="Macro_dom-like"/>
</dbReference>
<protein>
    <recommendedName>
        <fullName evidence="3">leucyl aminopeptidase</fullName>
        <ecNumber evidence="3">3.4.11.1</ecNumber>
    </recommendedName>
</protein>
<dbReference type="GO" id="GO:0030145">
    <property type="term" value="F:manganese ion binding"/>
    <property type="evidence" value="ECO:0007669"/>
    <property type="project" value="InterPro"/>
</dbReference>
<dbReference type="InterPro" id="IPR023042">
    <property type="entry name" value="Peptidase_M17_leu_NH2_pept"/>
</dbReference>
<dbReference type="InterPro" id="IPR011356">
    <property type="entry name" value="Leucine_aapep/pepB"/>
</dbReference>
<organism evidence="8">
    <name type="scientific">marine metagenome</name>
    <dbReference type="NCBI Taxonomy" id="408172"/>
    <lineage>
        <taxon>unclassified sequences</taxon>
        <taxon>metagenomes</taxon>
        <taxon>ecological metagenomes</taxon>
    </lineage>
</organism>
<dbReference type="GO" id="GO:0005737">
    <property type="term" value="C:cytoplasm"/>
    <property type="evidence" value="ECO:0007669"/>
    <property type="project" value="InterPro"/>
</dbReference>
<dbReference type="InterPro" id="IPR008283">
    <property type="entry name" value="Peptidase_M17_N"/>
</dbReference>
<sequence length="501" mass="53256">MKKRLSINLTKKNAKELPNISSGSLIVGVYEGPFTEELKIIDEVSNSQLRKLRKLGELKGKLGQGTYLPALSGVKAQRTYLIGCGKKGKKLSRQDGIKVLSKLVSAAISSKASTTFISIPKLNISGEGDDWVIQQLAFLCENNSYTYDAKLNKKNQKKVLLKRVSLSFNSSLSTAKLNRSIKVGLAIGRGSNAAKDLANLPGNVCTPSYLAKESRSAANKYSSLKCSVLGEKEMKKLGMDCLLSVGAGSAQESKLITLNYQGGKKGEHPHVIVGKGITFDTGGISLKPGATMDEMKFDMCGAASVIGTMQVMAELKVPINIVGVVASAENMPGSKATKPGDVVKTMSGLTVEILNTDAEGRLVLADALTYIKKFNPKSVVDIATLTGACIVALGHSTSGLLSNDDRLAQKLLTAGTISNDRAWQLPIWDVYQKDLNSNFADIANIGGRAGTITAACFLSRFTKDYSWAHLDVAGTAHLGGAAKGASGRPVPLLSHYLLDQS</sequence>
<dbReference type="PANTHER" id="PTHR11963:SF23">
    <property type="entry name" value="CYTOSOL AMINOPEPTIDASE"/>
    <property type="match status" value="1"/>
</dbReference>
<gene>
    <name evidence="8" type="ORF">METZ01_LOCUS25474</name>
</gene>
<dbReference type="EMBL" id="UINC01001152">
    <property type="protein sequence ID" value="SUZ72620.1"/>
    <property type="molecule type" value="Genomic_DNA"/>
</dbReference>
<keyword evidence="6" id="KW-0378">Hydrolase</keyword>
<dbReference type="EC" id="3.4.11.1" evidence="3"/>
<evidence type="ECO:0000256" key="6">
    <source>
        <dbReference type="ARBA" id="ARBA00022801"/>
    </source>
</evidence>
<dbReference type="AlphaFoldDB" id="A0A381Q0G6"/>
<proteinExistence type="inferred from homology"/>
<evidence type="ECO:0000313" key="8">
    <source>
        <dbReference type="EMBL" id="SUZ72620.1"/>
    </source>
</evidence>
<evidence type="ECO:0000256" key="4">
    <source>
        <dbReference type="ARBA" id="ARBA00022438"/>
    </source>
</evidence>
<comment type="catalytic activity">
    <reaction evidence="1">
        <text>Release of an N-terminal amino acid, Xaa-|-Yaa-, in which Xaa is preferably Leu, but may be other amino acids including Pro although not Arg or Lys, and Yaa may be Pro. Amino acid amides and methyl esters are also readily hydrolyzed, but rates on arylamides are exceedingly low.</text>
        <dbReference type="EC" id="3.4.11.1"/>
    </reaction>
</comment>
<dbReference type="PROSITE" id="PS00631">
    <property type="entry name" value="CYTOSOL_AP"/>
    <property type="match status" value="1"/>
</dbReference>
<keyword evidence="4" id="KW-0031">Aminopeptidase</keyword>
<keyword evidence="5" id="KW-0645">Protease</keyword>
<evidence type="ECO:0000256" key="3">
    <source>
        <dbReference type="ARBA" id="ARBA00012565"/>
    </source>
</evidence>
<dbReference type="Pfam" id="PF00883">
    <property type="entry name" value="Peptidase_M17"/>
    <property type="match status" value="1"/>
</dbReference>
<comment type="similarity">
    <text evidence="2">Belongs to the peptidase M17 family.</text>
</comment>
<dbReference type="Pfam" id="PF02789">
    <property type="entry name" value="Peptidase_M17_N"/>
    <property type="match status" value="1"/>
</dbReference>
<reference evidence="8" key="1">
    <citation type="submission" date="2018-05" db="EMBL/GenBank/DDBJ databases">
        <authorList>
            <person name="Lanie J.A."/>
            <person name="Ng W.-L."/>
            <person name="Kazmierczak K.M."/>
            <person name="Andrzejewski T.M."/>
            <person name="Davidsen T.M."/>
            <person name="Wayne K.J."/>
            <person name="Tettelin H."/>
            <person name="Glass J.I."/>
            <person name="Rusch D."/>
            <person name="Podicherti R."/>
            <person name="Tsui H.-C.T."/>
            <person name="Winkler M.E."/>
        </authorList>
    </citation>
    <scope>NUCLEOTIDE SEQUENCE</scope>
</reference>
<dbReference type="NCBIfam" id="NF002074">
    <property type="entry name" value="PRK00913.1-4"/>
    <property type="match status" value="1"/>
</dbReference>
<dbReference type="Gene3D" id="3.40.220.10">
    <property type="entry name" value="Leucine Aminopeptidase, subunit E, domain 1"/>
    <property type="match status" value="1"/>
</dbReference>
<dbReference type="InterPro" id="IPR000819">
    <property type="entry name" value="Peptidase_M17_C"/>
</dbReference>
<dbReference type="CDD" id="cd00433">
    <property type="entry name" value="Peptidase_M17"/>
    <property type="match status" value="1"/>
</dbReference>
<dbReference type="HAMAP" id="MF_00181">
    <property type="entry name" value="Cytosol_peptidase_M17"/>
    <property type="match status" value="1"/>
</dbReference>
<dbReference type="GO" id="GO:0070006">
    <property type="term" value="F:metalloaminopeptidase activity"/>
    <property type="evidence" value="ECO:0007669"/>
    <property type="project" value="InterPro"/>
</dbReference>
<evidence type="ECO:0000256" key="1">
    <source>
        <dbReference type="ARBA" id="ARBA00000135"/>
    </source>
</evidence>
<evidence type="ECO:0000256" key="5">
    <source>
        <dbReference type="ARBA" id="ARBA00022670"/>
    </source>
</evidence>
<evidence type="ECO:0000256" key="2">
    <source>
        <dbReference type="ARBA" id="ARBA00009528"/>
    </source>
</evidence>